<feature type="domain" description="Aminoacyl-transfer RNA synthetases class-II family profile" evidence="10">
    <location>
        <begin position="22"/>
        <end position="321"/>
    </location>
</feature>
<dbReference type="InterPro" id="IPR045864">
    <property type="entry name" value="aa-tRNA-synth_II/BPL/LPL"/>
</dbReference>
<comment type="catalytic activity">
    <reaction evidence="8 9">
        <text>tRNA(His) + L-histidine + ATP = L-histidyl-tRNA(His) + AMP + diphosphate + H(+)</text>
        <dbReference type="Rhea" id="RHEA:17313"/>
        <dbReference type="Rhea" id="RHEA-COMP:9665"/>
        <dbReference type="Rhea" id="RHEA-COMP:9689"/>
        <dbReference type="ChEBI" id="CHEBI:15378"/>
        <dbReference type="ChEBI" id="CHEBI:30616"/>
        <dbReference type="ChEBI" id="CHEBI:33019"/>
        <dbReference type="ChEBI" id="CHEBI:57595"/>
        <dbReference type="ChEBI" id="CHEBI:78442"/>
        <dbReference type="ChEBI" id="CHEBI:78527"/>
        <dbReference type="ChEBI" id="CHEBI:456215"/>
        <dbReference type="EC" id="6.1.1.21"/>
    </reaction>
</comment>
<sequence length="417" mass="46514">MIRGIKGVKDIPPSQMPKWNVVEIAAHRLAQSYGFREIRIPIFEPTDLYVRSIGGATDIVEKEMYTFPDRDGSSLTLRPEGTAGVVRSLIEHNLINDPTCKKLYYIGPMFRHERPQAGRFRQFHQFGVEMVGFTSPNADVEVISLLWRFFSSLQLPGLTLEINSLGQPQDRLGYKDNLVAFLKPKFEQLCSNCRRRIDTNPLRVLDCKVTQCRTATEEAPKLPDFLGKNSKDHFHQVLADLEMLSIPYHLNPRLVRGLDYYSMTTFEVSCSSLGAQNAIGAGGRYDGLFEVLGGKPTPAVGFAIGLERVLLALPECMIPTPNPWVFIAGFGPLGSKAGVSLLDTLRLNGITADTDHNSTSLKNLLRSADRLSAPYVLILGDDEVSQNNAILRNMETKAQENISLSEIPTFLKKRFSI</sequence>
<evidence type="ECO:0000256" key="3">
    <source>
        <dbReference type="ARBA" id="ARBA00022598"/>
    </source>
</evidence>
<dbReference type="Pfam" id="PF03129">
    <property type="entry name" value="HGTP_anticodon"/>
    <property type="match status" value="1"/>
</dbReference>
<keyword evidence="5 9" id="KW-0067">ATP-binding</keyword>
<organism evidence="11 12">
    <name type="scientific">Candidatus Nitronereus thalassa</name>
    <dbReference type="NCBI Taxonomy" id="3020898"/>
    <lineage>
        <taxon>Bacteria</taxon>
        <taxon>Pseudomonadati</taxon>
        <taxon>Nitrospirota</taxon>
        <taxon>Nitrospiria</taxon>
        <taxon>Nitrospirales</taxon>
        <taxon>Nitrospiraceae</taxon>
        <taxon>Candidatus Nitronereus</taxon>
    </lineage>
</organism>
<evidence type="ECO:0000256" key="7">
    <source>
        <dbReference type="ARBA" id="ARBA00023146"/>
    </source>
</evidence>
<dbReference type="GO" id="GO:0004821">
    <property type="term" value="F:histidine-tRNA ligase activity"/>
    <property type="evidence" value="ECO:0007669"/>
    <property type="project" value="UniProtKB-EC"/>
</dbReference>
<dbReference type="EMBL" id="JAQOUE010000001">
    <property type="protein sequence ID" value="MDT7042896.1"/>
    <property type="molecule type" value="Genomic_DNA"/>
</dbReference>
<dbReference type="PANTHER" id="PTHR43707:SF1">
    <property type="entry name" value="HISTIDINE--TRNA LIGASE, MITOCHONDRIAL-RELATED"/>
    <property type="match status" value="1"/>
</dbReference>
<dbReference type="InterPro" id="IPR033656">
    <property type="entry name" value="HisRS_anticodon"/>
</dbReference>
<gene>
    <name evidence="9 11" type="primary">hisS</name>
    <name evidence="11" type="ORF">PPG34_11070</name>
</gene>
<comment type="caution">
    <text evidence="11">The sequence shown here is derived from an EMBL/GenBank/DDBJ whole genome shotgun (WGS) entry which is preliminary data.</text>
</comment>
<dbReference type="InterPro" id="IPR036621">
    <property type="entry name" value="Anticodon-bd_dom_sf"/>
</dbReference>
<keyword evidence="6 9" id="KW-0648">Protein biosynthesis</keyword>
<dbReference type="NCBIfam" id="TIGR00442">
    <property type="entry name" value="hisS"/>
    <property type="match status" value="1"/>
</dbReference>
<dbReference type="CDD" id="cd00773">
    <property type="entry name" value="HisRS-like_core"/>
    <property type="match status" value="1"/>
</dbReference>
<dbReference type="Pfam" id="PF13393">
    <property type="entry name" value="tRNA-synt_His"/>
    <property type="match status" value="1"/>
</dbReference>
<evidence type="ECO:0000256" key="2">
    <source>
        <dbReference type="ARBA" id="ARBA00011738"/>
    </source>
</evidence>
<dbReference type="Gene3D" id="3.30.930.10">
    <property type="entry name" value="Bira Bifunctional Protein, Domain 2"/>
    <property type="match status" value="1"/>
</dbReference>
<evidence type="ECO:0000256" key="5">
    <source>
        <dbReference type="ARBA" id="ARBA00022840"/>
    </source>
</evidence>
<evidence type="ECO:0000256" key="4">
    <source>
        <dbReference type="ARBA" id="ARBA00022741"/>
    </source>
</evidence>
<dbReference type="EC" id="6.1.1.21" evidence="9"/>
<evidence type="ECO:0000256" key="1">
    <source>
        <dbReference type="ARBA" id="ARBA00008226"/>
    </source>
</evidence>
<dbReference type="InterPro" id="IPR004516">
    <property type="entry name" value="HisRS/HisZ"/>
</dbReference>
<dbReference type="PANTHER" id="PTHR43707">
    <property type="entry name" value="HISTIDYL-TRNA SYNTHETASE"/>
    <property type="match status" value="1"/>
</dbReference>
<accession>A0ABU3K916</accession>
<dbReference type="Gene3D" id="3.40.50.800">
    <property type="entry name" value="Anticodon-binding domain"/>
    <property type="match status" value="1"/>
</dbReference>
<dbReference type="PROSITE" id="PS50862">
    <property type="entry name" value="AA_TRNA_LIGASE_II"/>
    <property type="match status" value="1"/>
</dbReference>
<dbReference type="SUPFAM" id="SSF52954">
    <property type="entry name" value="Class II aaRS ABD-related"/>
    <property type="match status" value="1"/>
</dbReference>
<dbReference type="InterPro" id="IPR004154">
    <property type="entry name" value="Anticodon-bd"/>
</dbReference>
<dbReference type="InterPro" id="IPR015807">
    <property type="entry name" value="His-tRNA-ligase"/>
</dbReference>
<comment type="similarity">
    <text evidence="1 9">Belongs to the class-II aminoacyl-tRNA synthetase family.</text>
</comment>
<evidence type="ECO:0000313" key="12">
    <source>
        <dbReference type="Proteomes" id="UP001250932"/>
    </source>
</evidence>
<keyword evidence="4 9" id="KW-0547">Nucleotide-binding</keyword>
<evidence type="ECO:0000256" key="8">
    <source>
        <dbReference type="ARBA" id="ARBA00047639"/>
    </source>
</evidence>
<dbReference type="CDD" id="cd00859">
    <property type="entry name" value="HisRS_anticodon"/>
    <property type="match status" value="1"/>
</dbReference>
<evidence type="ECO:0000259" key="10">
    <source>
        <dbReference type="PROSITE" id="PS50862"/>
    </source>
</evidence>
<name>A0ABU3K916_9BACT</name>
<evidence type="ECO:0000256" key="6">
    <source>
        <dbReference type="ARBA" id="ARBA00022917"/>
    </source>
</evidence>
<dbReference type="PIRSF" id="PIRSF001549">
    <property type="entry name" value="His-tRNA_synth"/>
    <property type="match status" value="1"/>
</dbReference>
<keyword evidence="12" id="KW-1185">Reference proteome</keyword>
<comment type="subunit">
    <text evidence="2 9">Homodimer.</text>
</comment>
<dbReference type="Proteomes" id="UP001250932">
    <property type="component" value="Unassembled WGS sequence"/>
</dbReference>
<dbReference type="RefSeq" id="WP_313833363.1">
    <property type="nucleotide sequence ID" value="NZ_JAQOUE010000001.1"/>
</dbReference>
<evidence type="ECO:0000313" key="11">
    <source>
        <dbReference type="EMBL" id="MDT7042896.1"/>
    </source>
</evidence>
<proteinExistence type="inferred from homology"/>
<keyword evidence="9" id="KW-0963">Cytoplasm</keyword>
<dbReference type="HAMAP" id="MF_00127">
    <property type="entry name" value="His_tRNA_synth"/>
    <property type="match status" value="1"/>
</dbReference>
<dbReference type="InterPro" id="IPR006195">
    <property type="entry name" value="aa-tRNA-synth_II"/>
</dbReference>
<reference evidence="11 12" key="1">
    <citation type="journal article" date="2023" name="ISME J.">
        <title>Cultivation and genomic characterization of novel and ubiquitous marine nitrite-oxidizing bacteria from the Nitrospirales.</title>
        <authorList>
            <person name="Mueller A.J."/>
            <person name="Daebeler A."/>
            <person name="Herbold C.W."/>
            <person name="Kirkegaard R.H."/>
            <person name="Daims H."/>
        </authorList>
    </citation>
    <scope>NUCLEOTIDE SEQUENCE [LARGE SCALE GENOMIC DNA]</scope>
    <source>
        <strain evidence="11 12">EB</strain>
    </source>
</reference>
<dbReference type="SUPFAM" id="SSF55681">
    <property type="entry name" value="Class II aaRS and biotin synthetases"/>
    <property type="match status" value="1"/>
</dbReference>
<comment type="subcellular location">
    <subcellularLocation>
        <location evidence="9">Cytoplasm</location>
    </subcellularLocation>
</comment>
<evidence type="ECO:0000256" key="9">
    <source>
        <dbReference type="HAMAP-Rule" id="MF_00127"/>
    </source>
</evidence>
<protein>
    <recommendedName>
        <fullName evidence="9">Histidine--tRNA ligase</fullName>
        <ecNumber evidence="9">6.1.1.21</ecNumber>
    </recommendedName>
    <alternativeName>
        <fullName evidence="9">Histidyl-tRNA synthetase</fullName>
        <shortName evidence="9">HisRS</shortName>
    </alternativeName>
</protein>
<keyword evidence="7 9" id="KW-0030">Aminoacyl-tRNA synthetase</keyword>
<dbReference type="InterPro" id="IPR041715">
    <property type="entry name" value="HisRS-like_core"/>
</dbReference>
<keyword evidence="3 9" id="KW-0436">Ligase</keyword>